<dbReference type="RefSeq" id="WP_377465208.1">
    <property type="nucleotide sequence ID" value="NZ_JBHUOP010000001.1"/>
</dbReference>
<dbReference type="Gene3D" id="3.40.50.150">
    <property type="entry name" value="Vaccinia Virus protein VP39"/>
    <property type="match status" value="1"/>
</dbReference>
<dbReference type="CDD" id="cd00165">
    <property type="entry name" value="S4"/>
    <property type="match status" value="1"/>
</dbReference>
<comment type="similarity">
    <text evidence="2">Belongs to the TlyA family.</text>
</comment>
<dbReference type="PANTHER" id="PTHR32319">
    <property type="entry name" value="BACTERIAL HEMOLYSIN-LIKE PROTEIN"/>
    <property type="match status" value="1"/>
</dbReference>
<dbReference type="SUPFAM" id="SSF53335">
    <property type="entry name" value="S-adenosyl-L-methionine-dependent methyltransferases"/>
    <property type="match status" value="1"/>
</dbReference>
<dbReference type="PROSITE" id="PS50889">
    <property type="entry name" value="S4"/>
    <property type="match status" value="1"/>
</dbReference>
<dbReference type="InterPro" id="IPR036986">
    <property type="entry name" value="S4_RNA-bd_sf"/>
</dbReference>
<dbReference type="CDD" id="cd02440">
    <property type="entry name" value="AdoMet_MTases"/>
    <property type="match status" value="1"/>
</dbReference>
<reference evidence="6" key="1">
    <citation type="journal article" date="2019" name="Int. J. Syst. Evol. Microbiol.">
        <title>The Global Catalogue of Microorganisms (GCM) 10K type strain sequencing project: providing services to taxonomists for standard genome sequencing and annotation.</title>
        <authorList>
            <consortium name="The Broad Institute Genomics Platform"/>
            <consortium name="The Broad Institute Genome Sequencing Center for Infectious Disease"/>
            <person name="Wu L."/>
            <person name="Ma J."/>
        </authorList>
    </citation>
    <scope>NUCLEOTIDE SEQUENCE [LARGE SCALE GENOMIC DNA]</scope>
    <source>
        <strain evidence="6">KCTC 33576</strain>
    </source>
</reference>
<keyword evidence="5" id="KW-0489">Methyltransferase</keyword>
<keyword evidence="5" id="KW-0808">Transferase</keyword>
<evidence type="ECO:0000256" key="3">
    <source>
        <dbReference type="PROSITE-ProRule" id="PRU00182"/>
    </source>
</evidence>
<gene>
    <name evidence="5" type="ORF">ACFSYH_03835</name>
</gene>
<evidence type="ECO:0000256" key="2">
    <source>
        <dbReference type="ARBA" id="ARBA00029460"/>
    </source>
</evidence>
<keyword evidence="1 3" id="KW-0694">RNA-binding</keyword>
<dbReference type="InterPro" id="IPR047048">
    <property type="entry name" value="TlyA"/>
</dbReference>
<evidence type="ECO:0000256" key="1">
    <source>
        <dbReference type="ARBA" id="ARBA00022884"/>
    </source>
</evidence>
<evidence type="ECO:0000259" key="4">
    <source>
        <dbReference type="SMART" id="SM00363"/>
    </source>
</evidence>
<evidence type="ECO:0000313" key="6">
    <source>
        <dbReference type="Proteomes" id="UP001597391"/>
    </source>
</evidence>
<dbReference type="PANTHER" id="PTHR32319:SF0">
    <property type="entry name" value="BACTERIAL HEMOLYSIN-LIKE PROTEIN"/>
    <property type="match status" value="1"/>
</dbReference>
<dbReference type="InterPro" id="IPR002942">
    <property type="entry name" value="S4_RNA-bd"/>
</dbReference>
<proteinExistence type="inferred from homology"/>
<dbReference type="InterPro" id="IPR029063">
    <property type="entry name" value="SAM-dependent_MTases_sf"/>
</dbReference>
<protein>
    <submittedName>
        <fullName evidence="5">TlyA family RNA methyltransferase</fullName>
    </submittedName>
</protein>
<dbReference type="GO" id="GO:0032259">
    <property type="term" value="P:methylation"/>
    <property type="evidence" value="ECO:0007669"/>
    <property type="project" value="UniProtKB-KW"/>
</dbReference>
<dbReference type="EMBL" id="JBHUOP010000001">
    <property type="protein sequence ID" value="MFD2839697.1"/>
    <property type="molecule type" value="Genomic_DNA"/>
</dbReference>
<dbReference type="SUPFAM" id="SSF55174">
    <property type="entry name" value="Alpha-L RNA-binding motif"/>
    <property type="match status" value="1"/>
</dbReference>
<dbReference type="Gene3D" id="3.10.290.10">
    <property type="entry name" value="RNA-binding S4 domain"/>
    <property type="match status" value="1"/>
</dbReference>
<name>A0ABW5XDJ7_9MICO</name>
<feature type="domain" description="RNA-binding S4" evidence="4">
    <location>
        <begin position="2"/>
        <end position="69"/>
    </location>
</feature>
<sequence length="332" mass="35890">MNRLDSEVVARGLARSRNRAASLIHDGRITVNGVTAHKPSFKVNAVDDVKVVGSSDQQDYASRASFKLLRTLEAIARETAPSHERADSRPLLALEGSKALDVGASTGGFTDVLLRHGAQHVVALDVGHDQLVDELRRDTRVSVVEGYNARELRPEDLPYTPDLVVCDVSFISITLILPALRSIVDGKTNLLLMVKPQFEVGKHNLGHGGVVRNKQGHSDALVRVLTAAQQCGFQPQAIIPSALPGPNGNREFFVWLTLDALRQPTRLGASDVLMSTEEQELALEVVAVVQRAVDNTPDLSVEGDMIEERGNTLLGKGIPAPANVPATSVYWV</sequence>
<dbReference type="InterPro" id="IPR002877">
    <property type="entry name" value="RNA_MeTrfase_FtsJ_dom"/>
</dbReference>
<dbReference type="Proteomes" id="UP001597391">
    <property type="component" value="Unassembled WGS sequence"/>
</dbReference>
<organism evidence="5 6">
    <name type="scientific">Populibacterium corticicola</name>
    <dbReference type="NCBI Taxonomy" id="1812826"/>
    <lineage>
        <taxon>Bacteria</taxon>
        <taxon>Bacillati</taxon>
        <taxon>Actinomycetota</taxon>
        <taxon>Actinomycetes</taxon>
        <taxon>Micrococcales</taxon>
        <taxon>Jonesiaceae</taxon>
        <taxon>Populibacterium</taxon>
    </lineage>
</organism>
<dbReference type="SMART" id="SM00363">
    <property type="entry name" value="S4"/>
    <property type="match status" value="1"/>
</dbReference>
<keyword evidence="6" id="KW-1185">Reference proteome</keyword>
<dbReference type="GO" id="GO:0008168">
    <property type="term" value="F:methyltransferase activity"/>
    <property type="evidence" value="ECO:0007669"/>
    <property type="project" value="UniProtKB-KW"/>
</dbReference>
<comment type="caution">
    <text evidence="5">The sequence shown here is derived from an EMBL/GenBank/DDBJ whole genome shotgun (WGS) entry which is preliminary data.</text>
</comment>
<evidence type="ECO:0000313" key="5">
    <source>
        <dbReference type="EMBL" id="MFD2839697.1"/>
    </source>
</evidence>
<dbReference type="Pfam" id="PF01728">
    <property type="entry name" value="FtsJ"/>
    <property type="match status" value="1"/>
</dbReference>
<dbReference type="Pfam" id="PF01479">
    <property type="entry name" value="S4"/>
    <property type="match status" value="1"/>
</dbReference>
<accession>A0ABW5XDJ7</accession>